<evidence type="ECO:0000313" key="2">
    <source>
        <dbReference type="Proteomes" id="UP001359559"/>
    </source>
</evidence>
<protein>
    <submittedName>
        <fullName evidence="1">Uncharacterized protein</fullName>
    </submittedName>
</protein>
<proteinExistence type="predicted"/>
<reference evidence="1 2" key="1">
    <citation type="submission" date="2024-01" db="EMBL/GenBank/DDBJ databases">
        <title>The genomes of 5 underutilized Papilionoideae crops provide insights into root nodulation and disease resistance.</title>
        <authorList>
            <person name="Yuan L."/>
        </authorList>
    </citation>
    <scope>NUCLEOTIDE SEQUENCE [LARGE SCALE GENOMIC DNA]</scope>
    <source>
        <strain evidence="1">LY-2023</strain>
        <tissue evidence="1">Leaf</tissue>
    </source>
</reference>
<sequence length="133" mass="15348">MLLFYHNKLRFPLVLLDFFPCNQWKSLLLNYPNSCFKLCLLLDTLLMRMDIGEEGETLLNPRSFKVHGKMCTEFLKLVDRISRILPNIEAARPRSTSGIEILCSLSKAIEKAKLLLQHCSECSKLYLVNAPFI</sequence>
<name>A0AAN9K373_CLITE</name>
<evidence type="ECO:0000313" key="1">
    <source>
        <dbReference type="EMBL" id="KAK7309299.1"/>
    </source>
</evidence>
<dbReference type="AlphaFoldDB" id="A0AAN9K373"/>
<dbReference type="EMBL" id="JAYKXN010000002">
    <property type="protein sequence ID" value="KAK7309299.1"/>
    <property type="molecule type" value="Genomic_DNA"/>
</dbReference>
<dbReference type="Proteomes" id="UP001359559">
    <property type="component" value="Unassembled WGS sequence"/>
</dbReference>
<accession>A0AAN9K373</accession>
<gene>
    <name evidence="1" type="ORF">RJT34_05900</name>
</gene>
<comment type="caution">
    <text evidence="1">The sequence shown here is derived from an EMBL/GenBank/DDBJ whole genome shotgun (WGS) entry which is preliminary data.</text>
</comment>
<organism evidence="1 2">
    <name type="scientific">Clitoria ternatea</name>
    <name type="common">Butterfly pea</name>
    <dbReference type="NCBI Taxonomy" id="43366"/>
    <lineage>
        <taxon>Eukaryota</taxon>
        <taxon>Viridiplantae</taxon>
        <taxon>Streptophyta</taxon>
        <taxon>Embryophyta</taxon>
        <taxon>Tracheophyta</taxon>
        <taxon>Spermatophyta</taxon>
        <taxon>Magnoliopsida</taxon>
        <taxon>eudicotyledons</taxon>
        <taxon>Gunneridae</taxon>
        <taxon>Pentapetalae</taxon>
        <taxon>rosids</taxon>
        <taxon>fabids</taxon>
        <taxon>Fabales</taxon>
        <taxon>Fabaceae</taxon>
        <taxon>Papilionoideae</taxon>
        <taxon>50 kb inversion clade</taxon>
        <taxon>NPAAA clade</taxon>
        <taxon>indigoferoid/millettioid clade</taxon>
        <taxon>Phaseoleae</taxon>
        <taxon>Clitoria</taxon>
    </lineage>
</organism>
<keyword evidence="2" id="KW-1185">Reference proteome</keyword>